<dbReference type="Pfam" id="PF03237">
    <property type="entry name" value="Terminase_6N"/>
    <property type="match status" value="1"/>
</dbReference>
<dbReference type="RefSeq" id="WP_020072623.1">
    <property type="nucleotide sequence ID" value="NZ_JBKWRC010000002.1"/>
</dbReference>
<organism evidence="1 2">
    <name type="scientific">Faecalispora sporosphaeroides</name>
    <dbReference type="NCBI Taxonomy" id="1549"/>
    <lineage>
        <taxon>Bacteria</taxon>
        <taxon>Bacillati</taxon>
        <taxon>Bacillota</taxon>
        <taxon>Clostridia</taxon>
        <taxon>Eubacteriales</taxon>
        <taxon>Oscillospiraceae</taxon>
        <taxon>Faecalispora</taxon>
    </lineage>
</organism>
<reference evidence="1" key="1">
    <citation type="submission" date="2019-04" db="EMBL/GenBank/DDBJ databases">
        <title>Evolution of Biomass-Degrading Anaerobic Consortia Revealed by Metagenomics.</title>
        <authorList>
            <person name="Peng X."/>
        </authorList>
    </citation>
    <scope>NUCLEOTIDE SEQUENCE</scope>
    <source>
        <strain evidence="1">SIG551</strain>
    </source>
</reference>
<dbReference type="Proteomes" id="UP000754750">
    <property type="component" value="Unassembled WGS sequence"/>
</dbReference>
<dbReference type="InterPro" id="IPR027417">
    <property type="entry name" value="P-loop_NTPase"/>
</dbReference>
<dbReference type="InterPro" id="IPR006437">
    <property type="entry name" value="Phage_terminase_lsu"/>
</dbReference>
<dbReference type="Gene3D" id="3.30.420.280">
    <property type="match status" value="1"/>
</dbReference>
<accession>A0A928KV01</accession>
<sequence>MEFHPFSKKQLQALSWWCRGSPFEDYSAVICDGAVRSGKTLCLGISFIAWAFYRFDGQSFALCGKTIRSLRRNLVVPLLPVLRENGFECTLKLSENLLTISAGRRENRFYLFGGKDESSSALIQGMTLAGVLFDEVALMPRSFVEQALARCSVEGSTFWFDCNPEHPQHWFYREWIQNAEKKNALYLHFQMQDNPSLSQAMLERYRGLYSGVFYRRFVLGEWVAAEGLVYPFMTREQFCPVPQGALERHVISCDYGTVNPSSFGLWGRQNSCWYRIAEYYYDSRREGMQRTDEEHYAGLCRLAGGRKIECVVADPSAASFMAVIRRHGEFRVIPAKNDVLDGIRQVAAALKAGQLRICDTCDDAIREFALYRWSSDSARDAPIKENDHAMDDIRYFTATILQQDAGGCFAVAAPRRTGEYDGLV</sequence>
<protein>
    <submittedName>
        <fullName evidence="1">PBSX family phage terminase large subunit</fullName>
    </submittedName>
</protein>
<dbReference type="NCBIfam" id="TIGR01547">
    <property type="entry name" value="phage_term_2"/>
    <property type="match status" value="1"/>
</dbReference>
<gene>
    <name evidence="1" type="ORF">E7512_07590</name>
</gene>
<name>A0A928KV01_9FIRM</name>
<comment type="caution">
    <text evidence="1">The sequence shown here is derived from an EMBL/GenBank/DDBJ whole genome shotgun (WGS) entry which is preliminary data.</text>
</comment>
<dbReference type="Gene3D" id="3.40.50.300">
    <property type="entry name" value="P-loop containing nucleotide triphosphate hydrolases"/>
    <property type="match status" value="1"/>
</dbReference>
<dbReference type="AlphaFoldDB" id="A0A928KV01"/>
<evidence type="ECO:0000313" key="2">
    <source>
        <dbReference type="Proteomes" id="UP000754750"/>
    </source>
</evidence>
<proteinExistence type="predicted"/>
<evidence type="ECO:0000313" key="1">
    <source>
        <dbReference type="EMBL" id="MBE6833426.1"/>
    </source>
</evidence>
<dbReference type="EMBL" id="SVNY01000003">
    <property type="protein sequence ID" value="MBE6833426.1"/>
    <property type="molecule type" value="Genomic_DNA"/>
</dbReference>